<evidence type="ECO:0000313" key="2">
    <source>
        <dbReference type="EMBL" id="KAG1354713.1"/>
    </source>
</evidence>
<protein>
    <submittedName>
        <fullName evidence="2">Putative beta-galactosidase 7-like</fullName>
    </submittedName>
</protein>
<accession>A0A8K0IF56</accession>
<dbReference type="Proteomes" id="UP000797356">
    <property type="component" value="Chromosome 7"/>
</dbReference>
<proteinExistence type="predicted"/>
<sequence length="95" mass="10937">MAKENAAKEDKTTMGLKKQLLEKFNEMAEKNKALLDLQGKVSKGEEKLLELQQELSKISDLETKIKKLEGTVTYRDDMLVARNKALLTYQRNLEH</sequence>
<reference evidence="2" key="2">
    <citation type="submission" date="2019-07" db="EMBL/GenBank/DDBJ databases">
        <authorList>
            <person name="Yang Y."/>
            <person name="Bocs S."/>
            <person name="Baudouin L."/>
        </authorList>
    </citation>
    <scope>NUCLEOTIDE SEQUENCE</scope>
    <source>
        <tissue evidence="2">Spear leaf of Hainan Tall coconut</tissue>
    </source>
</reference>
<name>A0A8K0IF56_COCNU</name>
<organism evidence="2 3">
    <name type="scientific">Cocos nucifera</name>
    <name type="common">Coconut palm</name>
    <dbReference type="NCBI Taxonomy" id="13894"/>
    <lineage>
        <taxon>Eukaryota</taxon>
        <taxon>Viridiplantae</taxon>
        <taxon>Streptophyta</taxon>
        <taxon>Embryophyta</taxon>
        <taxon>Tracheophyta</taxon>
        <taxon>Spermatophyta</taxon>
        <taxon>Magnoliopsida</taxon>
        <taxon>Liliopsida</taxon>
        <taxon>Arecaceae</taxon>
        <taxon>Arecoideae</taxon>
        <taxon>Cocoseae</taxon>
        <taxon>Attaleinae</taxon>
        <taxon>Cocos</taxon>
    </lineage>
</organism>
<feature type="coiled-coil region" evidence="1">
    <location>
        <begin position="17"/>
        <end position="71"/>
    </location>
</feature>
<gene>
    <name evidence="2" type="ORF">COCNU_07G008250</name>
</gene>
<keyword evidence="1" id="KW-0175">Coiled coil</keyword>
<evidence type="ECO:0000256" key="1">
    <source>
        <dbReference type="SAM" id="Coils"/>
    </source>
</evidence>
<reference evidence="2" key="1">
    <citation type="journal article" date="2017" name="Gigascience">
        <title>The genome draft of coconut (Cocos nucifera).</title>
        <authorList>
            <person name="Xiao Y."/>
            <person name="Xu P."/>
            <person name="Fan H."/>
            <person name="Baudouin L."/>
            <person name="Xia W."/>
            <person name="Bocs S."/>
            <person name="Xu J."/>
            <person name="Li Q."/>
            <person name="Guo A."/>
            <person name="Zhou L."/>
            <person name="Li J."/>
            <person name="Wu Y."/>
            <person name="Ma Z."/>
            <person name="Armero A."/>
            <person name="Issali A.E."/>
            <person name="Liu N."/>
            <person name="Peng M."/>
            <person name="Yang Y."/>
        </authorList>
    </citation>
    <scope>NUCLEOTIDE SEQUENCE</scope>
    <source>
        <tissue evidence="2">Spear leaf of Hainan Tall coconut</tissue>
    </source>
</reference>
<dbReference type="AlphaFoldDB" id="A0A8K0IF56"/>
<dbReference type="EMBL" id="CM017878">
    <property type="protein sequence ID" value="KAG1354713.1"/>
    <property type="molecule type" value="Genomic_DNA"/>
</dbReference>
<keyword evidence="3" id="KW-1185">Reference proteome</keyword>
<comment type="caution">
    <text evidence="2">The sequence shown here is derived from an EMBL/GenBank/DDBJ whole genome shotgun (WGS) entry which is preliminary data.</text>
</comment>
<evidence type="ECO:0000313" key="3">
    <source>
        <dbReference type="Proteomes" id="UP000797356"/>
    </source>
</evidence>